<dbReference type="EMBL" id="MAVT02000789">
    <property type="protein sequence ID" value="POS73493.1"/>
    <property type="molecule type" value="Genomic_DNA"/>
</dbReference>
<reference evidence="2" key="1">
    <citation type="submission" date="2017-09" db="EMBL/GenBank/DDBJ databases">
        <title>Polyketide synthases of a Diaporthe helianthi virulent isolate.</title>
        <authorList>
            <person name="Baroncelli R."/>
        </authorList>
    </citation>
    <scope>NUCLEOTIDE SEQUENCE [LARGE SCALE GENOMIC DNA]</scope>
    <source>
        <strain evidence="2">7/96</strain>
    </source>
</reference>
<feature type="compositionally biased region" description="Polar residues" evidence="1">
    <location>
        <begin position="41"/>
        <end position="59"/>
    </location>
</feature>
<comment type="caution">
    <text evidence="2">The sequence shown here is derived from an EMBL/GenBank/DDBJ whole genome shotgun (WGS) entry which is preliminary data.</text>
</comment>
<gene>
    <name evidence="2" type="ORF">DHEL01_v208115</name>
</gene>
<evidence type="ECO:0000256" key="1">
    <source>
        <dbReference type="SAM" id="MobiDB-lite"/>
    </source>
</evidence>
<accession>A0A2P5HTC0</accession>
<dbReference type="OrthoDB" id="10493582at2759"/>
<dbReference type="InParanoid" id="A0A2P5HTC0"/>
<name>A0A2P5HTC0_DIAHE</name>
<proteinExistence type="predicted"/>
<sequence>MVAHLRNVHKMDLAQAQELVQRKARMETVVPERAILGPRPSGTNNGSNANKRGYQQQASLAAPGKENHPPPPTTTAALDGVREQSGARGITGAEPKLKKPRVNKS</sequence>
<evidence type="ECO:0000313" key="3">
    <source>
        <dbReference type="Proteomes" id="UP000094444"/>
    </source>
</evidence>
<dbReference type="AlphaFoldDB" id="A0A2P5HTC0"/>
<dbReference type="Proteomes" id="UP000094444">
    <property type="component" value="Unassembled WGS sequence"/>
</dbReference>
<feature type="region of interest" description="Disordered" evidence="1">
    <location>
        <begin position="30"/>
        <end position="105"/>
    </location>
</feature>
<protein>
    <submittedName>
        <fullName evidence="2">Uncharacterized protein</fullName>
    </submittedName>
</protein>
<evidence type="ECO:0000313" key="2">
    <source>
        <dbReference type="EMBL" id="POS73493.1"/>
    </source>
</evidence>
<keyword evidence="3" id="KW-1185">Reference proteome</keyword>
<organism evidence="2 3">
    <name type="scientific">Diaporthe helianthi</name>
    <dbReference type="NCBI Taxonomy" id="158607"/>
    <lineage>
        <taxon>Eukaryota</taxon>
        <taxon>Fungi</taxon>
        <taxon>Dikarya</taxon>
        <taxon>Ascomycota</taxon>
        <taxon>Pezizomycotina</taxon>
        <taxon>Sordariomycetes</taxon>
        <taxon>Sordariomycetidae</taxon>
        <taxon>Diaporthales</taxon>
        <taxon>Diaporthaceae</taxon>
        <taxon>Diaporthe</taxon>
    </lineage>
</organism>